<evidence type="ECO:0000313" key="5">
    <source>
        <dbReference type="EMBL" id="GCD21538.1"/>
    </source>
</evidence>
<evidence type="ECO:0000256" key="3">
    <source>
        <dbReference type="SAM" id="MobiDB-lite"/>
    </source>
</evidence>
<feature type="compositionally biased region" description="Basic and acidic residues" evidence="3">
    <location>
        <begin position="1"/>
        <end position="16"/>
    </location>
</feature>
<protein>
    <recommendedName>
        <fullName evidence="4">N-acetyltransferase domain-containing protein</fullName>
    </recommendedName>
</protein>
<keyword evidence="1" id="KW-0808">Transferase</keyword>
<comment type="caution">
    <text evidence="5">The sequence shown here is derived from an EMBL/GenBank/DDBJ whole genome shotgun (WGS) entry which is preliminary data.</text>
</comment>
<organism evidence="5 6">
    <name type="scientific">Cellulomonas algicola</name>
    <dbReference type="NCBI Taxonomy" id="2071633"/>
    <lineage>
        <taxon>Bacteria</taxon>
        <taxon>Bacillati</taxon>
        <taxon>Actinomycetota</taxon>
        <taxon>Actinomycetes</taxon>
        <taxon>Micrococcales</taxon>
        <taxon>Cellulomonadaceae</taxon>
        <taxon>Cellulomonas</taxon>
    </lineage>
</organism>
<evidence type="ECO:0000259" key="4">
    <source>
        <dbReference type="PROSITE" id="PS51186"/>
    </source>
</evidence>
<accession>A0A401V3Q4</accession>
<dbReference type="PROSITE" id="PS51186">
    <property type="entry name" value="GNAT"/>
    <property type="match status" value="1"/>
</dbReference>
<keyword evidence="6" id="KW-1185">Reference proteome</keyword>
<dbReference type="Pfam" id="PF00583">
    <property type="entry name" value="Acetyltransf_1"/>
    <property type="match status" value="1"/>
</dbReference>
<gene>
    <name evidence="5" type="ORF">CTKZ_31000</name>
</gene>
<dbReference type="CDD" id="cd04301">
    <property type="entry name" value="NAT_SF"/>
    <property type="match status" value="1"/>
</dbReference>
<keyword evidence="2" id="KW-0012">Acyltransferase</keyword>
<dbReference type="Gene3D" id="3.40.630.30">
    <property type="match status" value="1"/>
</dbReference>
<sequence length="208" mass="21736">MPVRRLDLAGDRDRATRPGRPGRCRVNADVSVRPAVPGDESRIARVQVAAWRLAHADALGSEALALVDEDAVRDRWSTAITSPPSTGFHVLVACDGPAVVGVASVAPVPAPADDPTAAPGGVVLALEVEPLRQRQGHGSRLLAAAVDLLRADGADQVLTWVLDGDSAREQFLASCGLGADGAVRELAPARDAQGAERIVVERRWSASI</sequence>
<dbReference type="InterPro" id="IPR000182">
    <property type="entry name" value="GNAT_dom"/>
</dbReference>
<feature type="region of interest" description="Disordered" evidence="3">
    <location>
        <begin position="1"/>
        <end position="23"/>
    </location>
</feature>
<dbReference type="AlphaFoldDB" id="A0A401V3Q4"/>
<dbReference type="PANTHER" id="PTHR43877:SF1">
    <property type="entry name" value="ACETYLTRANSFERASE"/>
    <property type="match status" value="1"/>
</dbReference>
<dbReference type="InterPro" id="IPR050832">
    <property type="entry name" value="Bact_Acetyltransf"/>
</dbReference>
<reference evidence="5 6" key="1">
    <citation type="submission" date="2018-11" db="EMBL/GenBank/DDBJ databases">
        <title>Draft genome sequence of Cellulomonas takizawaensis strain TKZ-21.</title>
        <authorList>
            <person name="Yamamura H."/>
            <person name="Hayashi T."/>
            <person name="Hamada M."/>
            <person name="Serisawa Y."/>
            <person name="Matsuyama K."/>
            <person name="Nakagawa Y."/>
            <person name="Otoguro M."/>
            <person name="Yanagida F."/>
            <person name="Hayakawa M."/>
        </authorList>
    </citation>
    <scope>NUCLEOTIDE SEQUENCE [LARGE SCALE GENOMIC DNA]</scope>
    <source>
        <strain evidence="5 6">TKZ-21</strain>
    </source>
</reference>
<evidence type="ECO:0000256" key="1">
    <source>
        <dbReference type="ARBA" id="ARBA00022679"/>
    </source>
</evidence>
<dbReference type="GO" id="GO:0016747">
    <property type="term" value="F:acyltransferase activity, transferring groups other than amino-acyl groups"/>
    <property type="evidence" value="ECO:0007669"/>
    <property type="project" value="InterPro"/>
</dbReference>
<dbReference type="PANTHER" id="PTHR43877">
    <property type="entry name" value="AMINOALKYLPHOSPHONATE N-ACETYLTRANSFERASE-RELATED-RELATED"/>
    <property type="match status" value="1"/>
</dbReference>
<dbReference type="Proteomes" id="UP000288246">
    <property type="component" value="Unassembled WGS sequence"/>
</dbReference>
<evidence type="ECO:0000313" key="6">
    <source>
        <dbReference type="Proteomes" id="UP000288246"/>
    </source>
</evidence>
<evidence type="ECO:0000256" key="2">
    <source>
        <dbReference type="ARBA" id="ARBA00023315"/>
    </source>
</evidence>
<dbReference type="EMBL" id="BHYL01000302">
    <property type="protein sequence ID" value="GCD21538.1"/>
    <property type="molecule type" value="Genomic_DNA"/>
</dbReference>
<dbReference type="SUPFAM" id="SSF55729">
    <property type="entry name" value="Acyl-CoA N-acyltransferases (Nat)"/>
    <property type="match status" value="1"/>
</dbReference>
<dbReference type="InterPro" id="IPR016181">
    <property type="entry name" value="Acyl_CoA_acyltransferase"/>
</dbReference>
<proteinExistence type="predicted"/>
<feature type="domain" description="N-acetyltransferase" evidence="4">
    <location>
        <begin position="30"/>
        <end position="196"/>
    </location>
</feature>
<name>A0A401V3Q4_9CELL</name>